<sequence length="197" mass="21424">MGEDEYCELVESRRHTQCYRQERQRSNRTHTRNETGSTLSPFRSTDSAGRPLSGGGEFAVYRLETDDPETGAKGSADSDVGGTTLGPAAANSAGGHGGRANGRLIKGVDSVKLFVGQIPRSMQERELRPLFEAFGPIFDLLILRDKVTGMHKGKWNMLTSTIQLATGAHAMVARANNESRLFGTEEKNGNPNLSGWI</sequence>
<feature type="region of interest" description="Disordered" evidence="2">
    <location>
        <begin position="18"/>
        <end position="55"/>
    </location>
</feature>
<dbReference type="Gene3D" id="3.30.70.330">
    <property type="match status" value="1"/>
</dbReference>
<dbReference type="InterPro" id="IPR000504">
    <property type="entry name" value="RRM_dom"/>
</dbReference>
<dbReference type="SUPFAM" id="SSF54928">
    <property type="entry name" value="RNA-binding domain, RBD"/>
    <property type="match status" value="1"/>
</dbReference>
<feature type="compositionally biased region" description="Polar residues" evidence="2">
    <location>
        <begin position="34"/>
        <end position="47"/>
    </location>
</feature>
<gene>
    <name evidence="4" type="ORF">PXEA_LOCUS34491</name>
</gene>
<dbReference type="Pfam" id="PF00076">
    <property type="entry name" value="RRM_1"/>
    <property type="match status" value="1"/>
</dbReference>
<reference evidence="4" key="1">
    <citation type="submission" date="2018-11" db="EMBL/GenBank/DDBJ databases">
        <authorList>
            <consortium name="Pathogen Informatics"/>
        </authorList>
    </citation>
    <scope>NUCLEOTIDE SEQUENCE</scope>
</reference>
<dbReference type="InterPro" id="IPR035979">
    <property type="entry name" value="RBD_domain_sf"/>
</dbReference>
<dbReference type="EMBL" id="CAAALY010267647">
    <property type="protein sequence ID" value="VEL41051.1"/>
    <property type="molecule type" value="Genomic_DNA"/>
</dbReference>
<proteinExistence type="predicted"/>
<evidence type="ECO:0000259" key="3">
    <source>
        <dbReference type="PROSITE" id="PS50102"/>
    </source>
</evidence>
<evidence type="ECO:0000313" key="5">
    <source>
        <dbReference type="Proteomes" id="UP000784294"/>
    </source>
</evidence>
<dbReference type="InterPro" id="IPR012677">
    <property type="entry name" value="Nucleotide-bd_a/b_plait_sf"/>
</dbReference>
<feature type="domain" description="RRM" evidence="3">
    <location>
        <begin position="111"/>
        <end position="153"/>
    </location>
</feature>
<dbReference type="AlphaFoldDB" id="A0A448XNJ7"/>
<dbReference type="GO" id="GO:0003723">
    <property type="term" value="F:RNA binding"/>
    <property type="evidence" value="ECO:0007669"/>
    <property type="project" value="UniProtKB-UniRule"/>
</dbReference>
<evidence type="ECO:0000256" key="1">
    <source>
        <dbReference type="PROSITE-ProRule" id="PRU00176"/>
    </source>
</evidence>
<dbReference type="OrthoDB" id="267048at2759"/>
<evidence type="ECO:0000256" key="2">
    <source>
        <dbReference type="SAM" id="MobiDB-lite"/>
    </source>
</evidence>
<feature type="region of interest" description="Disordered" evidence="2">
    <location>
        <begin position="67"/>
        <end position="101"/>
    </location>
</feature>
<keyword evidence="5" id="KW-1185">Reference proteome</keyword>
<protein>
    <recommendedName>
        <fullName evidence="3">RRM domain-containing protein</fullName>
    </recommendedName>
</protein>
<keyword evidence="1" id="KW-0694">RNA-binding</keyword>
<comment type="caution">
    <text evidence="4">The sequence shown here is derived from an EMBL/GenBank/DDBJ whole genome shotgun (WGS) entry which is preliminary data.</text>
</comment>
<organism evidence="4 5">
    <name type="scientific">Protopolystoma xenopodis</name>
    <dbReference type="NCBI Taxonomy" id="117903"/>
    <lineage>
        <taxon>Eukaryota</taxon>
        <taxon>Metazoa</taxon>
        <taxon>Spiralia</taxon>
        <taxon>Lophotrochozoa</taxon>
        <taxon>Platyhelminthes</taxon>
        <taxon>Monogenea</taxon>
        <taxon>Polyopisthocotylea</taxon>
        <taxon>Polystomatidea</taxon>
        <taxon>Polystomatidae</taxon>
        <taxon>Protopolystoma</taxon>
    </lineage>
</organism>
<name>A0A448XNJ7_9PLAT</name>
<evidence type="ECO:0000313" key="4">
    <source>
        <dbReference type="EMBL" id="VEL41051.1"/>
    </source>
</evidence>
<dbReference type="PROSITE" id="PS50102">
    <property type="entry name" value="RRM"/>
    <property type="match status" value="1"/>
</dbReference>
<dbReference type="Proteomes" id="UP000784294">
    <property type="component" value="Unassembled WGS sequence"/>
</dbReference>
<accession>A0A448XNJ7</accession>